<feature type="region of interest" description="Disordered" evidence="1">
    <location>
        <begin position="437"/>
        <end position="458"/>
    </location>
</feature>
<dbReference type="Proteomes" id="UP000091820">
    <property type="component" value="Unassembled WGS sequence"/>
</dbReference>
<keyword evidence="4" id="KW-1185">Reference proteome</keyword>
<sequence length="625" mass="72639">MAKRARDAEMRKRRMARLRFKNLIHSVAWNRIWLMDTGDQKLSLNAKKNITLLVRPPRKIGLLTLMEKSLIRIHYSLRSVEERKRLVTLVGKLNCFSKISPKTRARLCKVIKFMVIGEKRMLIREGDPATLVYFVLTGEVEVSKQHYNNLSGRWVNQIMMIVGPGECIGDTELIERCARTQTYITTSIVELLVVFEDDFNEILRDEMTKQWMERKTALLALDYFKFLSKEQLIAACKVSSLKEFNPLETIHHEDKGLAGYTYFVVSGECMILQCLKILVSQRNGSKFFELVEKEKDDNYFTSSASVEVLRMTNEENIVQGRDDDIDGFILSDETKSILSEIHGSELNMVEAKCQHILNGKAPSLSIKKFAGSSSSSWTVEEDSYDIEYEDEGEMVGEEEEEGEKEMENEEKYNRRSRKSSRKSSQFWRRTTSYSEMFDEEENEEEYNNNFRDSVESRSTLRSTQAQSIIRKRTFTETSNIGRSLLKSRRRYKHKKPKLEENVNAIHENHFIDVGSLTSGGIFGLGEKLENRVIMARTTVQCLVIPRFWLLHKEQNPGNIWQRRRFYLDSTIPSCQSLFKDFVSTRHWQKFKSDIIKQSIDVNSLAYSTKMQDIPIIGHIVEANDE</sequence>
<dbReference type="SUPFAM" id="SSF51206">
    <property type="entry name" value="cAMP-binding domain-like"/>
    <property type="match status" value="2"/>
</dbReference>
<proteinExistence type="predicted"/>
<feature type="domain" description="Cyclic nucleotide-binding" evidence="2">
    <location>
        <begin position="95"/>
        <end position="203"/>
    </location>
</feature>
<dbReference type="AlphaFoldDB" id="A0A1A9WPS4"/>
<dbReference type="CDD" id="cd00038">
    <property type="entry name" value="CAP_ED"/>
    <property type="match status" value="1"/>
</dbReference>
<accession>A0A1A9WPS4</accession>
<feature type="compositionally biased region" description="Acidic residues" evidence="1">
    <location>
        <begin position="386"/>
        <end position="408"/>
    </location>
</feature>
<dbReference type="PROSITE" id="PS50042">
    <property type="entry name" value="CNMP_BINDING_3"/>
    <property type="match status" value="1"/>
</dbReference>
<evidence type="ECO:0000313" key="4">
    <source>
        <dbReference type="Proteomes" id="UP000091820"/>
    </source>
</evidence>
<dbReference type="PROSITE" id="PS00888">
    <property type="entry name" value="CNMP_BINDING_1"/>
    <property type="match status" value="1"/>
</dbReference>
<dbReference type="VEuPathDB" id="VectorBase:GBRI027450"/>
<evidence type="ECO:0000259" key="2">
    <source>
        <dbReference type="PROSITE" id="PS50042"/>
    </source>
</evidence>
<dbReference type="InterPro" id="IPR000595">
    <property type="entry name" value="cNMP-bd_dom"/>
</dbReference>
<name>A0A1A9WPS4_9MUSC</name>
<dbReference type="Pfam" id="PF00027">
    <property type="entry name" value="cNMP_binding"/>
    <property type="match status" value="1"/>
</dbReference>
<dbReference type="InterPro" id="IPR018488">
    <property type="entry name" value="cNMP-bd_CS"/>
</dbReference>
<dbReference type="InterPro" id="IPR014710">
    <property type="entry name" value="RmlC-like_jellyroll"/>
</dbReference>
<dbReference type="EnsemblMetazoa" id="GBRI027450-RA">
    <property type="protein sequence ID" value="GBRI027450-PA"/>
    <property type="gene ID" value="GBRI027450"/>
</dbReference>
<dbReference type="Gene3D" id="2.60.120.10">
    <property type="entry name" value="Jelly Rolls"/>
    <property type="match status" value="1"/>
</dbReference>
<feature type="compositionally biased region" description="Acidic residues" evidence="1">
    <location>
        <begin position="437"/>
        <end position="446"/>
    </location>
</feature>
<protein>
    <submittedName>
        <fullName evidence="3">Cyclic nucleotide-binding domain-containing protein</fullName>
    </submittedName>
</protein>
<dbReference type="PANTHER" id="PTHR23011">
    <property type="entry name" value="CYCLIC NUCLEOTIDE-BINDING DOMAIN CONTAINING PROTEIN"/>
    <property type="match status" value="1"/>
</dbReference>
<dbReference type="PANTHER" id="PTHR23011:SF41">
    <property type="entry name" value="CYCLIC NUCLEOTIDE-BINDING DOMAIN-CONTAINING PROTEIN"/>
    <property type="match status" value="1"/>
</dbReference>
<organism evidence="3 4">
    <name type="scientific">Glossina brevipalpis</name>
    <dbReference type="NCBI Taxonomy" id="37001"/>
    <lineage>
        <taxon>Eukaryota</taxon>
        <taxon>Metazoa</taxon>
        <taxon>Ecdysozoa</taxon>
        <taxon>Arthropoda</taxon>
        <taxon>Hexapoda</taxon>
        <taxon>Insecta</taxon>
        <taxon>Pterygota</taxon>
        <taxon>Neoptera</taxon>
        <taxon>Endopterygota</taxon>
        <taxon>Diptera</taxon>
        <taxon>Brachycera</taxon>
        <taxon>Muscomorpha</taxon>
        <taxon>Hippoboscoidea</taxon>
        <taxon>Glossinidae</taxon>
        <taxon>Glossina</taxon>
    </lineage>
</organism>
<reference evidence="3" key="2">
    <citation type="submission" date="2020-05" db="UniProtKB">
        <authorList>
            <consortium name="EnsemblMetazoa"/>
        </authorList>
    </citation>
    <scope>IDENTIFICATION</scope>
    <source>
        <strain evidence="3">IAEA</strain>
    </source>
</reference>
<evidence type="ECO:0000313" key="3">
    <source>
        <dbReference type="EnsemblMetazoa" id="GBRI027450-PA"/>
    </source>
</evidence>
<feature type="region of interest" description="Disordered" evidence="1">
    <location>
        <begin position="386"/>
        <end position="420"/>
    </location>
</feature>
<evidence type="ECO:0000256" key="1">
    <source>
        <dbReference type="SAM" id="MobiDB-lite"/>
    </source>
</evidence>
<dbReference type="SMART" id="SM00100">
    <property type="entry name" value="cNMP"/>
    <property type="match status" value="1"/>
</dbReference>
<reference evidence="4" key="1">
    <citation type="submission" date="2014-03" db="EMBL/GenBank/DDBJ databases">
        <authorList>
            <person name="Aksoy S."/>
            <person name="Warren W."/>
            <person name="Wilson R.K."/>
        </authorList>
    </citation>
    <scope>NUCLEOTIDE SEQUENCE [LARGE SCALE GENOMIC DNA]</scope>
    <source>
        <strain evidence="4">IAEA</strain>
    </source>
</reference>
<dbReference type="InterPro" id="IPR018490">
    <property type="entry name" value="cNMP-bd_dom_sf"/>
</dbReference>